<evidence type="ECO:0000259" key="4">
    <source>
        <dbReference type="PROSITE" id="PS51349"/>
    </source>
</evidence>
<dbReference type="EMBL" id="FAUH01000012">
    <property type="protein sequence ID" value="CUU66555.1"/>
    <property type="molecule type" value="Genomic_DNA"/>
</dbReference>
<dbReference type="InterPro" id="IPR013785">
    <property type="entry name" value="Aldolase_TIM"/>
</dbReference>
<dbReference type="SUPFAM" id="SSF51395">
    <property type="entry name" value="FMN-linked oxidoreductases"/>
    <property type="match status" value="1"/>
</dbReference>
<feature type="region of interest" description="Disordered" evidence="3">
    <location>
        <begin position="560"/>
        <end position="657"/>
    </location>
</feature>
<dbReference type="InterPro" id="IPR037396">
    <property type="entry name" value="FMN_HAD"/>
</dbReference>
<dbReference type="Pfam" id="PF01070">
    <property type="entry name" value="FMN_dh"/>
    <property type="match status" value="1"/>
</dbReference>
<dbReference type="OMA" id="LAWRPYD"/>
<feature type="domain" description="FMN hydroxy acid dehydrogenase" evidence="4">
    <location>
        <begin position="37"/>
        <end position="443"/>
    </location>
</feature>
<evidence type="ECO:0000313" key="6">
    <source>
        <dbReference type="Proteomes" id="UP000182498"/>
    </source>
</evidence>
<gene>
    <name evidence="5" type="ORF">CVAR292_01900</name>
</gene>
<dbReference type="AlphaFoldDB" id="A0A0X2NM47"/>
<dbReference type="PANTHER" id="PTHR10578">
    <property type="entry name" value="S -2-HYDROXY-ACID OXIDASE-RELATED"/>
    <property type="match status" value="1"/>
</dbReference>
<keyword evidence="2" id="KW-0560">Oxidoreductase</keyword>
<dbReference type="Gene3D" id="3.20.20.70">
    <property type="entry name" value="Aldolase class I"/>
    <property type="match status" value="1"/>
</dbReference>
<evidence type="ECO:0000256" key="2">
    <source>
        <dbReference type="ARBA" id="ARBA00023002"/>
    </source>
</evidence>
<dbReference type="PROSITE" id="PS00557">
    <property type="entry name" value="FMN_HYDROXY_ACID_DH_1"/>
    <property type="match status" value="1"/>
</dbReference>
<feature type="compositionally biased region" description="Basic and acidic residues" evidence="3">
    <location>
        <begin position="620"/>
        <end position="636"/>
    </location>
</feature>
<dbReference type="OrthoDB" id="9770452at2"/>
<evidence type="ECO:0000256" key="1">
    <source>
        <dbReference type="ARBA" id="ARBA00001917"/>
    </source>
</evidence>
<comment type="cofactor">
    <cofactor evidence="1">
        <name>FMN</name>
        <dbReference type="ChEBI" id="CHEBI:58210"/>
    </cofactor>
</comment>
<dbReference type="InterPro" id="IPR008259">
    <property type="entry name" value="FMN_hydac_DH_AS"/>
</dbReference>
<proteinExistence type="predicted"/>
<reference evidence="6" key="1">
    <citation type="submission" date="2015-11" db="EMBL/GenBank/DDBJ databases">
        <authorList>
            <person name="Dugat-Bony E."/>
        </authorList>
    </citation>
    <scope>NUCLEOTIDE SEQUENCE [LARGE SCALE GENOMIC DNA]</scope>
    <source>
        <strain evidence="6">Mu292</strain>
    </source>
</reference>
<evidence type="ECO:0000313" key="5">
    <source>
        <dbReference type="EMBL" id="CUU66555.1"/>
    </source>
</evidence>
<dbReference type="PANTHER" id="PTHR10578:SF143">
    <property type="entry name" value="FMN-DEPENDENT ALPHA-HYDROXY ACID DEHYDROGENASE PB1A11.03"/>
    <property type="match status" value="1"/>
</dbReference>
<evidence type="ECO:0000256" key="3">
    <source>
        <dbReference type="SAM" id="MobiDB-lite"/>
    </source>
</evidence>
<accession>A0A0X2NM47</accession>
<dbReference type="InterPro" id="IPR000262">
    <property type="entry name" value="FMN-dep_DH"/>
</dbReference>
<dbReference type="GO" id="GO:0016491">
    <property type="term" value="F:oxidoreductase activity"/>
    <property type="evidence" value="ECO:0007669"/>
    <property type="project" value="UniProtKB-KW"/>
</dbReference>
<dbReference type="Proteomes" id="UP000182498">
    <property type="component" value="Unassembled WGS sequence"/>
</dbReference>
<keyword evidence="6" id="KW-1185">Reference proteome</keyword>
<sequence>MVSRSDTQSTFLSLASAVAGAGRARQDRIYRAGVSGLRPSVPTDAAGLEGAARRHMSRKAWAYVAGGAGEGRTMDANSESFYRHRLVPRMAHGVKERDLTVSLFGEDYASPVLLAPIGASALVDKDADLLTARAAAATGVPMVISNQGCSPLEDTAAAAAPAGHGFQLYWSTDEELVDSLIRRAEASGAGALVVTLDTTVLGWRPQDLTLGSLPFSRGQGIAQYTSDSRYMDMVRTKIRGAGSDSSGDVRITPAAAASLLSMARHHPGRTLRNLLSPEPRATVETFLGTYSNPGLDWDMLTTLRDRTSLPVVFKGILDPEDAERAFAVGADAVVVSNHGGRQVDGFVSSLDALIEIRRHLGDEPTLLLDSGIRTGRDVAVALALGADAVLLGRPWMYGLAVAGRRGAEEVIQNVLAELELTMALCGAKNVAGLRGTRVVGHARRAGPSPDAGSLQRREDLCLGEPRGHRGGFLGGTGDVTDQRPPVGVFRFADIERARSRVQTARVPVPVGEHLERRGGDGERVGSVSGEDLDTCAVPVTHILVTTAVIAWPHRRAVPDLTVEPGSSDPRRGEPNPPLPPSRVQRQEPFTAPTGRERGQTAEEDREDNEDQGDHGSTGKQADHRQQCEATGDADKRPLRKRQAQNVDPGNRNPAGGT</sequence>
<dbReference type="PROSITE" id="PS51349">
    <property type="entry name" value="FMN_HYDROXY_ACID_DH_2"/>
    <property type="match status" value="1"/>
</dbReference>
<protein>
    <submittedName>
        <fullName evidence="5">L-lactate dehydrogenase (FMN-dependent) and related alpha-hydroxy acid dehydrogenases</fullName>
    </submittedName>
</protein>
<organism evidence="5 6">
    <name type="scientific">Corynebacterium variabile</name>
    <dbReference type="NCBI Taxonomy" id="1727"/>
    <lineage>
        <taxon>Bacteria</taxon>
        <taxon>Bacillati</taxon>
        <taxon>Actinomycetota</taxon>
        <taxon>Actinomycetes</taxon>
        <taxon>Mycobacteriales</taxon>
        <taxon>Corynebacteriaceae</taxon>
        <taxon>Corynebacterium</taxon>
    </lineage>
</organism>
<name>A0A0X2NM47_9CORY</name>